<feature type="domain" description="ZU5" evidence="2">
    <location>
        <begin position="455"/>
        <end position="552"/>
    </location>
</feature>
<keyword evidence="4" id="KW-1185">Reference proteome</keyword>
<evidence type="ECO:0000313" key="3">
    <source>
        <dbReference type="EMBL" id="KAK7450510.1"/>
    </source>
</evidence>
<proteinExistence type="predicted"/>
<dbReference type="Pfam" id="PF00791">
    <property type="entry name" value="ZU5"/>
    <property type="match status" value="1"/>
</dbReference>
<comment type="caution">
    <text evidence="3">The sequence shown here is derived from an EMBL/GenBank/DDBJ whole genome shotgun (WGS) entry which is preliminary data.</text>
</comment>
<accession>A0ABD0J1Z6</accession>
<dbReference type="Gene3D" id="2.60.220.30">
    <property type="match status" value="1"/>
</dbReference>
<reference evidence="3 4" key="1">
    <citation type="journal article" date="2023" name="Sci. Data">
        <title>Genome assembly of the Korean intertidal mud-creeper Batillaria attramentaria.</title>
        <authorList>
            <person name="Patra A.K."/>
            <person name="Ho P.T."/>
            <person name="Jun S."/>
            <person name="Lee S.J."/>
            <person name="Kim Y."/>
            <person name="Won Y.J."/>
        </authorList>
    </citation>
    <scope>NUCLEOTIDE SEQUENCE [LARGE SCALE GENOMIC DNA]</scope>
    <source>
        <strain evidence="3">Wonlab-2016</strain>
    </source>
</reference>
<organism evidence="3 4">
    <name type="scientific">Batillaria attramentaria</name>
    <dbReference type="NCBI Taxonomy" id="370345"/>
    <lineage>
        <taxon>Eukaryota</taxon>
        <taxon>Metazoa</taxon>
        <taxon>Spiralia</taxon>
        <taxon>Lophotrochozoa</taxon>
        <taxon>Mollusca</taxon>
        <taxon>Gastropoda</taxon>
        <taxon>Caenogastropoda</taxon>
        <taxon>Sorbeoconcha</taxon>
        <taxon>Cerithioidea</taxon>
        <taxon>Batillariidae</taxon>
        <taxon>Batillaria</taxon>
    </lineage>
</organism>
<feature type="compositionally biased region" description="Polar residues" evidence="1">
    <location>
        <begin position="893"/>
        <end position="908"/>
    </location>
</feature>
<dbReference type="AlphaFoldDB" id="A0ABD0J1Z6"/>
<dbReference type="Proteomes" id="UP001519460">
    <property type="component" value="Unassembled WGS sequence"/>
</dbReference>
<protein>
    <recommendedName>
        <fullName evidence="2">ZU5 domain-containing protein</fullName>
    </recommendedName>
</protein>
<feature type="compositionally biased region" description="Polar residues" evidence="1">
    <location>
        <begin position="596"/>
        <end position="606"/>
    </location>
</feature>
<feature type="region of interest" description="Disordered" evidence="1">
    <location>
        <begin position="571"/>
        <end position="611"/>
    </location>
</feature>
<sequence length="928" mass="104553">MSYECTHCGNLQRNPVLHARVYSKSKQKPSGQHSVVITAYISDGRFDAFSMESERLDYAIGCANEFCILRRAGRIQPVMYTWMLESEPNFAVPQNFLQCVVDMMQDESDMAFWHEDERICSIPVLVDLETNQAYAKPSDGASNCLSSRKEHAFNNLDESDHHFERPRQNLVISLPMAQHSIVPYSAHSRQSNDLSDLLPSAEKAYSERSALSTETFNPSCEFEQVTPKGRVKADDEYKKVPAASDLPIDSCVFSVRAENLNYSDHHFERPGQNLAISLPTSRQLNLEPYSERSAVSAERFNPPCEAEQAHFTLKGSERADDQFKKLDEAGLPTDSFDSLRSVNLNYSYSFQKDEGKMKTDKLGSLFTDTDSGDPLRTRFRFQSKEESEGSPDSLVTLPSLPSHGSDLTSQYVNYQRSVPDLSALDTSLEDSLSFPMPEMVLSFQTPMFSEQWQVSARFSSFGGTLRKQGSDVTLIVPAGAVDRDTTVDIYSAINGNVELLERFLCLIDDQYVVTPLAEYSAANMRKFQQHVCIKMKHCMPPNTSPRHVRVYSVKDRAAGFEGITRVRCKSTADQQREGIEPPTDGSSLEERRDESASCSENPSEASQAEADWSTLDKDGLAWDETAYFELSTDGYVYIFTDHFSGFVCFYCGRKQELTLHAIASGRLKRKPNRQLVADISADIWDERLKVRDFRQEYELNMDGISEPTVVELLDESKDSSCLCVRLRFSSNAQNEWQHSLDDRDQPSLPVEKRYKLRQLVKCEGKKCAKRVPKPVSKRWSVESSVGREVDAWLECVVAISHVIEGNEPNWDDQDGKERTTHIKLTVARINDDDGNNSSLGTGMQVRNPQRTCYDHRAPSSSVHHFQKTNDLSMSSSSVSIGKETIRHMSSYFTLNSPSQVPSCSTASGTGDDMPLQSDEEQDHKETTV</sequence>
<feature type="region of interest" description="Disordered" evidence="1">
    <location>
        <begin position="893"/>
        <end position="928"/>
    </location>
</feature>
<evidence type="ECO:0000259" key="2">
    <source>
        <dbReference type="Pfam" id="PF00791"/>
    </source>
</evidence>
<gene>
    <name evidence="3" type="ORF">BaRGS_00039941</name>
</gene>
<name>A0ABD0J1Z6_9CAEN</name>
<dbReference type="InterPro" id="IPR000906">
    <property type="entry name" value="ZU5_dom"/>
</dbReference>
<evidence type="ECO:0000313" key="4">
    <source>
        <dbReference type="Proteomes" id="UP001519460"/>
    </source>
</evidence>
<evidence type="ECO:0000256" key="1">
    <source>
        <dbReference type="SAM" id="MobiDB-lite"/>
    </source>
</evidence>
<dbReference type="EMBL" id="JACVVK020000740">
    <property type="protein sequence ID" value="KAK7450510.1"/>
    <property type="molecule type" value="Genomic_DNA"/>
</dbReference>